<comment type="pathway">
    <text evidence="3">Amino-acid biosynthesis; L-histidine biosynthesis; L-histidine from 5-phospho-alpha-D-ribose 1-diphosphate: step 1/9.</text>
</comment>
<gene>
    <name evidence="18" type="ORF">U27_04341</name>
</gene>
<dbReference type="SUPFAM" id="SSF53850">
    <property type="entry name" value="Periplasmic binding protein-like II"/>
    <property type="match status" value="1"/>
</dbReference>
<dbReference type="SUPFAM" id="SSF54913">
    <property type="entry name" value="GlnB-like"/>
    <property type="match status" value="1"/>
</dbReference>
<evidence type="ECO:0000256" key="13">
    <source>
        <dbReference type="ARBA" id="ARBA00023102"/>
    </source>
</evidence>
<keyword evidence="7 18" id="KW-0328">Glycosyltransferase</keyword>
<dbReference type="PANTHER" id="PTHR21403:SF10">
    <property type="entry name" value="ATP PHOSPHORIBOSYLTRANSFERASE"/>
    <property type="match status" value="1"/>
</dbReference>
<dbReference type="InterPro" id="IPR001348">
    <property type="entry name" value="ATP_PRibTrfase_HisG"/>
</dbReference>
<keyword evidence="10" id="KW-0547">Nucleotide-binding</keyword>
<keyword evidence="12" id="KW-0460">Magnesium</keyword>
<evidence type="ECO:0000256" key="12">
    <source>
        <dbReference type="ARBA" id="ARBA00022842"/>
    </source>
</evidence>
<keyword evidence="5" id="KW-0963">Cytoplasm</keyword>
<keyword evidence="11" id="KW-0067">ATP-binding</keyword>
<keyword evidence="8 18" id="KW-0808">Transferase</keyword>
<name>A0A081BYG9_VECG1</name>
<dbReference type="InterPro" id="IPR015867">
    <property type="entry name" value="N-reg_PII/ATP_PRibTrfase_C"/>
</dbReference>
<dbReference type="NCBIfam" id="TIGR00070">
    <property type="entry name" value="hisG"/>
    <property type="match status" value="1"/>
</dbReference>
<dbReference type="Gene3D" id="3.30.70.120">
    <property type="match status" value="1"/>
</dbReference>
<dbReference type="EMBL" id="DF820466">
    <property type="protein sequence ID" value="GAK57374.1"/>
    <property type="molecule type" value="Genomic_DNA"/>
</dbReference>
<dbReference type="STRING" id="1499967.U27_04341"/>
<dbReference type="eggNOG" id="COG0040">
    <property type="taxonomic scope" value="Bacteria"/>
</dbReference>
<evidence type="ECO:0000256" key="11">
    <source>
        <dbReference type="ARBA" id="ARBA00022840"/>
    </source>
</evidence>
<reference evidence="18" key="1">
    <citation type="journal article" date="2015" name="PeerJ">
        <title>First genomic representation of candidate bacterial phylum KSB3 points to enhanced environmental sensing as a trigger of wastewater bulking.</title>
        <authorList>
            <person name="Sekiguchi Y."/>
            <person name="Ohashi A."/>
            <person name="Parks D.H."/>
            <person name="Yamauchi T."/>
            <person name="Tyson G.W."/>
            <person name="Hugenholtz P."/>
        </authorList>
    </citation>
    <scope>NUCLEOTIDE SEQUENCE [LARGE SCALE GENOMIC DNA]</scope>
</reference>
<protein>
    <recommendedName>
        <fullName evidence="4 15">ATP phosphoribosyltransferase</fullName>
        <ecNumber evidence="4 15">2.4.2.17</ecNumber>
    </recommendedName>
</protein>
<evidence type="ECO:0000256" key="1">
    <source>
        <dbReference type="ARBA" id="ARBA00000915"/>
    </source>
</evidence>
<evidence type="ECO:0000256" key="8">
    <source>
        <dbReference type="ARBA" id="ARBA00022679"/>
    </source>
</evidence>
<dbReference type="AlphaFoldDB" id="A0A081BYG9"/>
<evidence type="ECO:0000256" key="6">
    <source>
        <dbReference type="ARBA" id="ARBA00022605"/>
    </source>
</evidence>
<dbReference type="EC" id="2.4.2.17" evidence="4 15"/>
<keyword evidence="19" id="KW-1185">Reference proteome</keyword>
<comment type="function">
    <text evidence="14">Catalyzes the condensation of ATP and 5-phosphoribose 1-diphosphate to form N'-(5'-phosphoribosyl)-ATP (PR-ATP). Has a crucial role in the pathway because the rate of histidine biosynthesis seems to be controlled primarily by regulation of HisG enzymatic activity.</text>
</comment>
<evidence type="ECO:0000256" key="9">
    <source>
        <dbReference type="ARBA" id="ARBA00022723"/>
    </source>
</evidence>
<accession>A0A081BYG9</accession>
<dbReference type="GO" id="GO:0000105">
    <property type="term" value="P:L-histidine biosynthetic process"/>
    <property type="evidence" value="ECO:0007669"/>
    <property type="project" value="UniProtKB-UniRule"/>
</dbReference>
<organism evidence="18">
    <name type="scientific">Vecturithrix granuli</name>
    <dbReference type="NCBI Taxonomy" id="1499967"/>
    <lineage>
        <taxon>Bacteria</taxon>
        <taxon>Candidatus Moduliflexota</taxon>
        <taxon>Candidatus Vecturitrichia</taxon>
        <taxon>Candidatus Vecturitrichales</taxon>
        <taxon>Candidatus Vecturitrichaceae</taxon>
        <taxon>Candidatus Vecturithrix</taxon>
    </lineage>
</organism>
<dbReference type="Proteomes" id="UP000030661">
    <property type="component" value="Unassembled WGS sequence"/>
</dbReference>
<evidence type="ECO:0000256" key="7">
    <source>
        <dbReference type="ARBA" id="ARBA00022676"/>
    </source>
</evidence>
<feature type="domain" description="Histidine biosynthesis HisG C-terminal" evidence="17">
    <location>
        <begin position="213"/>
        <end position="285"/>
    </location>
</feature>
<evidence type="ECO:0000256" key="2">
    <source>
        <dbReference type="ARBA" id="ARBA00004496"/>
    </source>
</evidence>
<dbReference type="UniPathway" id="UPA00031">
    <property type="reaction ID" value="UER00006"/>
</dbReference>
<evidence type="ECO:0000313" key="19">
    <source>
        <dbReference type="Proteomes" id="UP000030661"/>
    </source>
</evidence>
<dbReference type="InterPro" id="IPR013820">
    <property type="entry name" value="ATP_PRibTrfase_cat"/>
</dbReference>
<evidence type="ECO:0000256" key="5">
    <source>
        <dbReference type="ARBA" id="ARBA00022490"/>
    </source>
</evidence>
<evidence type="ECO:0000256" key="15">
    <source>
        <dbReference type="NCBIfam" id="TIGR00070"/>
    </source>
</evidence>
<dbReference type="HOGENOM" id="CLU_038115_1_1_0"/>
<evidence type="ECO:0000259" key="17">
    <source>
        <dbReference type="Pfam" id="PF08029"/>
    </source>
</evidence>
<dbReference type="InterPro" id="IPR011322">
    <property type="entry name" value="N-reg_PII-like_a/b"/>
</dbReference>
<comment type="catalytic activity">
    <reaction evidence="1">
        <text>1-(5-phospho-beta-D-ribosyl)-ATP + diphosphate = 5-phospho-alpha-D-ribose 1-diphosphate + ATP</text>
        <dbReference type="Rhea" id="RHEA:18473"/>
        <dbReference type="ChEBI" id="CHEBI:30616"/>
        <dbReference type="ChEBI" id="CHEBI:33019"/>
        <dbReference type="ChEBI" id="CHEBI:58017"/>
        <dbReference type="ChEBI" id="CHEBI:73183"/>
        <dbReference type="EC" id="2.4.2.17"/>
    </reaction>
</comment>
<evidence type="ECO:0000259" key="16">
    <source>
        <dbReference type="Pfam" id="PF01634"/>
    </source>
</evidence>
<evidence type="ECO:0000256" key="4">
    <source>
        <dbReference type="ARBA" id="ARBA00011946"/>
    </source>
</evidence>
<dbReference type="GO" id="GO:0003879">
    <property type="term" value="F:ATP phosphoribosyltransferase activity"/>
    <property type="evidence" value="ECO:0007669"/>
    <property type="project" value="UniProtKB-UniRule"/>
</dbReference>
<dbReference type="NCBIfam" id="TIGR03455">
    <property type="entry name" value="HisG_C-term"/>
    <property type="match status" value="1"/>
</dbReference>
<dbReference type="PANTHER" id="PTHR21403">
    <property type="entry name" value="ATP PHOSPHORIBOSYLTRANSFERASE ATP-PRTASE"/>
    <property type="match status" value="1"/>
</dbReference>
<evidence type="ECO:0000256" key="3">
    <source>
        <dbReference type="ARBA" id="ARBA00004667"/>
    </source>
</evidence>
<proteinExistence type="predicted"/>
<dbReference type="GO" id="GO:0000287">
    <property type="term" value="F:magnesium ion binding"/>
    <property type="evidence" value="ECO:0007669"/>
    <property type="project" value="InterPro"/>
</dbReference>
<evidence type="ECO:0000256" key="14">
    <source>
        <dbReference type="ARBA" id="ARBA00024861"/>
    </source>
</evidence>
<dbReference type="GO" id="GO:0005737">
    <property type="term" value="C:cytoplasm"/>
    <property type="evidence" value="ECO:0007669"/>
    <property type="project" value="UniProtKB-SubCell"/>
</dbReference>
<sequence length="288" mass="32857">MKAETRKLRVVIAKGRIFQNIAQLLHDVGIDLRASERDYRPVVNNLDIEIKLMKPQNIPKLVELGSHDIGFTGKDWVVETASDVHEVMDFGFDPVRIVAAIPDYLDLEKLRQQRIVVASEYERIATSYLQQHGYNYVLLKTFGATEVFPPDDADMIIDNTSTGRTLQEHKLQIIDTVLESSTRFIANHAAMQDPWKVEQIHQMEILFQSTLAARGRVMLEMNVPKEHFDETVKLLPCMRSPTISPLYGEAGYAVKVAVKKSEVLYLIPKLKKLGVTDILEYELRKVII</sequence>
<dbReference type="Gene3D" id="3.40.190.10">
    <property type="entry name" value="Periplasmic binding protein-like II"/>
    <property type="match status" value="2"/>
</dbReference>
<dbReference type="InterPro" id="IPR013115">
    <property type="entry name" value="HisG_C"/>
</dbReference>
<keyword evidence="13" id="KW-0368">Histidine biosynthesis</keyword>
<keyword evidence="6" id="KW-0028">Amino-acid biosynthesis</keyword>
<comment type="subcellular location">
    <subcellularLocation>
        <location evidence="2">Cytoplasm</location>
    </subcellularLocation>
</comment>
<dbReference type="Pfam" id="PF01634">
    <property type="entry name" value="HisG"/>
    <property type="match status" value="1"/>
</dbReference>
<dbReference type="GO" id="GO:0005524">
    <property type="term" value="F:ATP binding"/>
    <property type="evidence" value="ECO:0007669"/>
    <property type="project" value="UniProtKB-KW"/>
</dbReference>
<evidence type="ECO:0000256" key="10">
    <source>
        <dbReference type="ARBA" id="ARBA00022741"/>
    </source>
</evidence>
<evidence type="ECO:0000313" key="18">
    <source>
        <dbReference type="EMBL" id="GAK57374.1"/>
    </source>
</evidence>
<feature type="domain" description="ATP phosphoribosyltransferase catalytic" evidence="16">
    <location>
        <begin position="54"/>
        <end position="201"/>
    </location>
</feature>
<dbReference type="Pfam" id="PF08029">
    <property type="entry name" value="HisG_C"/>
    <property type="match status" value="1"/>
</dbReference>
<keyword evidence="9" id="KW-0479">Metal-binding</keyword>